<reference evidence="1" key="1">
    <citation type="submission" date="2021-03" db="EMBL/GenBank/DDBJ databases">
        <authorList>
            <consortium name="DOE Joint Genome Institute"/>
            <person name="Ahrendt S."/>
            <person name="Looney B.P."/>
            <person name="Miyauchi S."/>
            <person name="Morin E."/>
            <person name="Drula E."/>
            <person name="Courty P.E."/>
            <person name="Chicoki N."/>
            <person name="Fauchery L."/>
            <person name="Kohler A."/>
            <person name="Kuo A."/>
            <person name="Labutti K."/>
            <person name="Pangilinan J."/>
            <person name="Lipzen A."/>
            <person name="Riley R."/>
            <person name="Andreopoulos W."/>
            <person name="He G."/>
            <person name="Johnson J."/>
            <person name="Barry K.W."/>
            <person name="Grigoriev I.V."/>
            <person name="Nagy L."/>
            <person name="Hibbett D."/>
            <person name="Henrissat B."/>
            <person name="Matheny P.B."/>
            <person name="Labbe J."/>
            <person name="Martin F."/>
        </authorList>
    </citation>
    <scope>NUCLEOTIDE SEQUENCE</scope>
    <source>
        <strain evidence="1">HHB10654</strain>
    </source>
</reference>
<comment type="caution">
    <text evidence="1">The sequence shown here is derived from an EMBL/GenBank/DDBJ whole genome shotgun (WGS) entry which is preliminary data.</text>
</comment>
<evidence type="ECO:0000313" key="1">
    <source>
        <dbReference type="EMBL" id="KAI0066278.1"/>
    </source>
</evidence>
<dbReference type="Proteomes" id="UP000814140">
    <property type="component" value="Unassembled WGS sequence"/>
</dbReference>
<gene>
    <name evidence="1" type="ORF">BV25DRAFT_1913044</name>
</gene>
<dbReference type="EMBL" id="MU277193">
    <property type="protein sequence ID" value="KAI0066278.1"/>
    <property type="molecule type" value="Genomic_DNA"/>
</dbReference>
<protein>
    <submittedName>
        <fullName evidence="1">Uncharacterized protein</fullName>
    </submittedName>
</protein>
<evidence type="ECO:0000313" key="2">
    <source>
        <dbReference type="Proteomes" id="UP000814140"/>
    </source>
</evidence>
<accession>A0ACB8TDE4</accession>
<sequence length="151" mass="16739">MPINSSCGTIVWMARAYSGWNKQYLVGFQRRDSTCQCAEPREKAGPLHVVARHEPGDFQGDKLWEEGGTARLHHGQPRDENQHARRGGGGNVVIISRGSADSADAPHPAREIRAGKTTLVRRLQIWGMRKLLVSAKPVRLNTGGAHWAVKW</sequence>
<name>A0ACB8TDE4_9AGAM</name>
<proteinExistence type="predicted"/>
<reference evidence="1" key="2">
    <citation type="journal article" date="2022" name="New Phytol.">
        <title>Evolutionary transition to the ectomycorrhizal habit in the genomes of a hyperdiverse lineage of mushroom-forming fungi.</title>
        <authorList>
            <person name="Looney B."/>
            <person name="Miyauchi S."/>
            <person name="Morin E."/>
            <person name="Drula E."/>
            <person name="Courty P.E."/>
            <person name="Kohler A."/>
            <person name="Kuo A."/>
            <person name="LaButti K."/>
            <person name="Pangilinan J."/>
            <person name="Lipzen A."/>
            <person name="Riley R."/>
            <person name="Andreopoulos W."/>
            <person name="He G."/>
            <person name="Johnson J."/>
            <person name="Nolan M."/>
            <person name="Tritt A."/>
            <person name="Barry K.W."/>
            <person name="Grigoriev I.V."/>
            <person name="Nagy L.G."/>
            <person name="Hibbett D."/>
            <person name="Henrissat B."/>
            <person name="Matheny P.B."/>
            <person name="Labbe J."/>
            <person name="Martin F.M."/>
        </authorList>
    </citation>
    <scope>NUCLEOTIDE SEQUENCE</scope>
    <source>
        <strain evidence="1">HHB10654</strain>
    </source>
</reference>
<organism evidence="1 2">
    <name type="scientific">Artomyces pyxidatus</name>
    <dbReference type="NCBI Taxonomy" id="48021"/>
    <lineage>
        <taxon>Eukaryota</taxon>
        <taxon>Fungi</taxon>
        <taxon>Dikarya</taxon>
        <taxon>Basidiomycota</taxon>
        <taxon>Agaricomycotina</taxon>
        <taxon>Agaricomycetes</taxon>
        <taxon>Russulales</taxon>
        <taxon>Auriscalpiaceae</taxon>
        <taxon>Artomyces</taxon>
    </lineage>
</organism>
<keyword evidence="2" id="KW-1185">Reference proteome</keyword>